<dbReference type="EMBL" id="PCSB01000030">
    <property type="protein sequence ID" value="PIP31826.1"/>
    <property type="molecule type" value="Genomic_DNA"/>
</dbReference>
<dbReference type="Proteomes" id="UP000230447">
    <property type="component" value="Unassembled WGS sequence"/>
</dbReference>
<reference evidence="2 3" key="1">
    <citation type="submission" date="2017-09" db="EMBL/GenBank/DDBJ databases">
        <title>Depth-based differentiation of microbial function through sediment-hosted aquifers and enrichment of novel symbionts in the deep terrestrial subsurface.</title>
        <authorList>
            <person name="Probst A.J."/>
            <person name="Ladd B."/>
            <person name="Jarett J.K."/>
            <person name="Geller-Mcgrath D.E."/>
            <person name="Sieber C.M."/>
            <person name="Emerson J.B."/>
            <person name="Anantharaman K."/>
            <person name="Thomas B.C."/>
            <person name="Malmstrom R."/>
            <person name="Stieglmeier M."/>
            <person name="Klingl A."/>
            <person name="Woyke T."/>
            <person name="Ryan C.M."/>
            <person name="Banfield J.F."/>
        </authorList>
    </citation>
    <scope>NUCLEOTIDE SEQUENCE [LARGE SCALE GENOMIC DNA]</scope>
    <source>
        <strain evidence="2">CG23_combo_of_CG06-09_8_20_14_all_37_87_8</strain>
    </source>
</reference>
<proteinExistence type="predicted"/>
<feature type="domain" description="DUF5678" evidence="1">
    <location>
        <begin position="8"/>
        <end position="50"/>
    </location>
</feature>
<accession>A0A2G9ZF73</accession>
<name>A0A2G9ZF73_9BACT</name>
<evidence type="ECO:0000313" key="2">
    <source>
        <dbReference type="EMBL" id="PIP31826.1"/>
    </source>
</evidence>
<dbReference type="Pfam" id="PF18929">
    <property type="entry name" value="DUF5678"/>
    <property type="match status" value="1"/>
</dbReference>
<evidence type="ECO:0000313" key="3">
    <source>
        <dbReference type="Proteomes" id="UP000230447"/>
    </source>
</evidence>
<gene>
    <name evidence="2" type="ORF">COX24_01510</name>
</gene>
<dbReference type="AlphaFoldDB" id="A0A2G9ZF73"/>
<sequence length="65" mass="7438">MMIDWTKIYKKYKGLWVALKSDEKTVIASGANAREVWEEAQKAGFKEPILSRMPEKLATYIGFGL</sequence>
<comment type="caution">
    <text evidence="2">The sequence shown here is derived from an EMBL/GenBank/DDBJ whole genome shotgun (WGS) entry which is preliminary data.</text>
</comment>
<protein>
    <recommendedName>
        <fullName evidence="1">DUF5678 domain-containing protein</fullName>
    </recommendedName>
</protein>
<dbReference type="InterPro" id="IPR043734">
    <property type="entry name" value="DUF5678"/>
</dbReference>
<evidence type="ECO:0000259" key="1">
    <source>
        <dbReference type="Pfam" id="PF18929"/>
    </source>
</evidence>
<organism evidence="2 3">
    <name type="scientific">bacterium (Candidatus Gribaldobacteria) CG23_combo_of_CG06-09_8_20_14_all_37_87_8</name>
    <dbReference type="NCBI Taxonomy" id="2014278"/>
    <lineage>
        <taxon>Bacteria</taxon>
        <taxon>Candidatus Gribaldobacteria</taxon>
    </lineage>
</organism>